<keyword evidence="2" id="KW-1185">Reference proteome</keyword>
<sequence length="123" mass="13805">MGQIARLAVTQARRSQRLAEITSFRRVNTLETDSDPFSSLYVGDFGFCTSHLEVVQLRRKFGNWGGDKLEFFQYVVAVKLTGDLDFPAGEVMFRAKIGEGRRLSSSGLYTEDLGVTGRFRGQD</sequence>
<evidence type="ECO:0000313" key="1">
    <source>
        <dbReference type="EMBL" id="KAL3699307.1"/>
    </source>
</evidence>
<dbReference type="Proteomes" id="UP001633002">
    <property type="component" value="Unassembled WGS sequence"/>
</dbReference>
<gene>
    <name evidence="1" type="ORF">R1sor_017329</name>
</gene>
<organism evidence="1 2">
    <name type="scientific">Riccia sorocarpa</name>
    <dbReference type="NCBI Taxonomy" id="122646"/>
    <lineage>
        <taxon>Eukaryota</taxon>
        <taxon>Viridiplantae</taxon>
        <taxon>Streptophyta</taxon>
        <taxon>Embryophyta</taxon>
        <taxon>Marchantiophyta</taxon>
        <taxon>Marchantiopsida</taxon>
        <taxon>Marchantiidae</taxon>
        <taxon>Marchantiales</taxon>
        <taxon>Ricciaceae</taxon>
        <taxon>Riccia</taxon>
    </lineage>
</organism>
<dbReference type="PANTHER" id="PTHR33917">
    <property type="entry name" value="PROTEIN EXECUTER 1, CHLOROPLASTIC"/>
    <property type="match status" value="1"/>
</dbReference>
<dbReference type="PANTHER" id="PTHR33917:SF3">
    <property type="entry name" value="PROTEIN EXECUTER 1, CHLOROPLASTIC"/>
    <property type="match status" value="1"/>
</dbReference>
<dbReference type="AlphaFoldDB" id="A0ABD3I9A7"/>
<evidence type="ECO:0000313" key="2">
    <source>
        <dbReference type="Proteomes" id="UP001633002"/>
    </source>
</evidence>
<name>A0ABD3I9A7_9MARC</name>
<dbReference type="EMBL" id="JBJQOH010000001">
    <property type="protein sequence ID" value="KAL3699307.1"/>
    <property type="molecule type" value="Genomic_DNA"/>
</dbReference>
<accession>A0ABD3I9A7</accession>
<comment type="caution">
    <text evidence="1">The sequence shown here is derived from an EMBL/GenBank/DDBJ whole genome shotgun (WGS) entry which is preliminary data.</text>
</comment>
<reference evidence="1 2" key="1">
    <citation type="submission" date="2024-09" db="EMBL/GenBank/DDBJ databases">
        <title>Chromosome-scale assembly of Riccia sorocarpa.</title>
        <authorList>
            <person name="Paukszto L."/>
        </authorList>
    </citation>
    <scope>NUCLEOTIDE SEQUENCE [LARGE SCALE GENOMIC DNA]</scope>
    <source>
        <strain evidence="1">LP-2024</strain>
        <tissue evidence="1">Aerial parts of the thallus</tissue>
    </source>
</reference>
<protein>
    <submittedName>
        <fullName evidence="1">Uncharacterized protein</fullName>
    </submittedName>
</protein>
<proteinExistence type="predicted"/>
<dbReference type="Pfam" id="PF12014">
    <property type="entry name" value="Cyclin_D1_bind"/>
    <property type="match status" value="1"/>
</dbReference>
<dbReference type="InterPro" id="IPR044680">
    <property type="entry name" value="EX1/2"/>
</dbReference>